<dbReference type="AlphaFoldDB" id="A0A6A3AT37"/>
<dbReference type="Pfam" id="PF07727">
    <property type="entry name" value="RVT_2"/>
    <property type="match status" value="2"/>
</dbReference>
<sequence length="920" mass="103316">MANTVDDSTLNFVSSASVSSSRLFSTKKINVTLYDHNYLLWHQQVFLTIKTHMLQKYIDSNISWPTQYVTRDGVVSLNPEYELYEKHDGAHASWLLSTVNEEVLPHLIGLNTAAEMWNTLHRLYSGKTTSRLMSYRRMFHSQRKGDLSMREYLMKFKSVYDNLASCGEIISEHEHITAILNGLPPEFESVVTVITATPTPPDLRSVSTILLDTNIRQLQSFNHVTACAHITTQASADQVASNNASYSEYQNKCYYRFDMNYKNESSRPTQNTNTKGYSNIQANVSSYSPSNDNFNPYNPVYYTRSAPQISQFSTPQVSAFRPQNHPVNIQHQICLNPYNMSSFSSGNTNQFTVATQPHVTSQAYIATPETVDDNSWYPDSGATHHITKDFNNLQIKDTLPGTDFMLPLLMLIVERQFGVKLKAFQSDGGGEFGALQAYMKEQGTIETTTSSPLPSPSPPPSLPPLPSPSPPPSPPRLVQNAHPMVTRGKAGIFKPKVVQSEYNALMKNGTWEVKPLPPARKPVGCKWLFKVKKKPDGSVERLKARLVAKGYSQMVERDFSETFSPVPPGFEQRSEDGKELVCCLKKALYGLKQAPRAWFETLRKFMIESLDFVASKADSSLINRNSACSQVLLMKYISELLKRSSLDESTPTPTLMVVAPKIKANVGQLFSDVHLYRSIVGGLQYICLTRPDIAYAVNKVSQYMNSMCDTHWRAMKRILRYLSGALKYGLFFSQTKKFSPIYYTDVDWAASVEDRRSTTGYCVYLGGNPVAWCSKKKSVVSISTSEAEYRSLANSVSELVWIEQLLGEIGIRVTGKPVVWCDNTSTISMAANRTHHARIKHVEIDIHFVRERVLAEKLSVNFVPFVEQVADILTKLLPPEVFGDMRSLLGVKSWAEINGISHTKQGDQPGEESLKKPAKC</sequence>
<dbReference type="SUPFAM" id="SSF56672">
    <property type="entry name" value="DNA/RNA polymerases"/>
    <property type="match status" value="1"/>
</dbReference>
<dbReference type="EMBL" id="VEPZ02000966">
    <property type="protein sequence ID" value="KAE8706943.1"/>
    <property type="molecule type" value="Genomic_DNA"/>
</dbReference>
<feature type="region of interest" description="Disordered" evidence="1">
    <location>
        <begin position="445"/>
        <end position="480"/>
    </location>
</feature>
<reference evidence="3" key="1">
    <citation type="submission" date="2019-09" db="EMBL/GenBank/DDBJ databases">
        <title>Draft genome information of white flower Hibiscus syriacus.</title>
        <authorList>
            <person name="Kim Y.-M."/>
        </authorList>
    </citation>
    <scope>NUCLEOTIDE SEQUENCE [LARGE SCALE GENOMIC DNA]</scope>
    <source>
        <strain evidence="3">YM2019G1</strain>
    </source>
</reference>
<dbReference type="CDD" id="cd09272">
    <property type="entry name" value="RNase_HI_RT_Ty1"/>
    <property type="match status" value="1"/>
</dbReference>
<dbReference type="Proteomes" id="UP000436088">
    <property type="component" value="Unassembled WGS sequence"/>
</dbReference>
<name>A0A6A3AT37_HIBSY</name>
<protein>
    <recommendedName>
        <fullName evidence="2">Reverse transcriptase Ty1/copia-type domain-containing protein</fullName>
    </recommendedName>
</protein>
<evidence type="ECO:0000313" key="3">
    <source>
        <dbReference type="EMBL" id="KAE8706943.1"/>
    </source>
</evidence>
<dbReference type="PANTHER" id="PTHR11439">
    <property type="entry name" value="GAG-POL-RELATED RETROTRANSPOSON"/>
    <property type="match status" value="1"/>
</dbReference>
<feature type="domain" description="Reverse transcriptase Ty1/copia-type" evidence="2">
    <location>
        <begin position="508"/>
        <end position="566"/>
    </location>
</feature>
<proteinExistence type="predicted"/>
<gene>
    <name evidence="3" type="ORF">F3Y22_tig00110387pilonHSYRG00340</name>
</gene>
<dbReference type="InterPro" id="IPR043502">
    <property type="entry name" value="DNA/RNA_pol_sf"/>
</dbReference>
<dbReference type="InterPro" id="IPR013103">
    <property type="entry name" value="RVT_2"/>
</dbReference>
<evidence type="ECO:0000313" key="4">
    <source>
        <dbReference type="Proteomes" id="UP000436088"/>
    </source>
</evidence>
<dbReference type="PANTHER" id="PTHR11439:SF467">
    <property type="entry name" value="INTEGRASE CATALYTIC DOMAIN-CONTAINING PROTEIN"/>
    <property type="match status" value="1"/>
</dbReference>
<evidence type="ECO:0000259" key="2">
    <source>
        <dbReference type="Pfam" id="PF07727"/>
    </source>
</evidence>
<feature type="compositionally biased region" description="Pro residues" evidence="1">
    <location>
        <begin position="453"/>
        <end position="475"/>
    </location>
</feature>
<keyword evidence="4" id="KW-1185">Reference proteome</keyword>
<evidence type="ECO:0000256" key="1">
    <source>
        <dbReference type="SAM" id="MobiDB-lite"/>
    </source>
</evidence>
<dbReference type="Pfam" id="PF14223">
    <property type="entry name" value="Retrotran_gag_2"/>
    <property type="match status" value="1"/>
</dbReference>
<comment type="caution">
    <text evidence="3">The sequence shown here is derived from an EMBL/GenBank/DDBJ whole genome shotgun (WGS) entry which is preliminary data.</text>
</comment>
<accession>A0A6A3AT37</accession>
<feature type="domain" description="Reverse transcriptase Ty1/copia-type" evidence="2">
    <location>
        <begin position="567"/>
        <end position="642"/>
    </location>
</feature>
<organism evidence="3 4">
    <name type="scientific">Hibiscus syriacus</name>
    <name type="common">Rose of Sharon</name>
    <dbReference type="NCBI Taxonomy" id="106335"/>
    <lineage>
        <taxon>Eukaryota</taxon>
        <taxon>Viridiplantae</taxon>
        <taxon>Streptophyta</taxon>
        <taxon>Embryophyta</taxon>
        <taxon>Tracheophyta</taxon>
        <taxon>Spermatophyta</taxon>
        <taxon>Magnoliopsida</taxon>
        <taxon>eudicotyledons</taxon>
        <taxon>Gunneridae</taxon>
        <taxon>Pentapetalae</taxon>
        <taxon>rosids</taxon>
        <taxon>malvids</taxon>
        <taxon>Malvales</taxon>
        <taxon>Malvaceae</taxon>
        <taxon>Malvoideae</taxon>
        <taxon>Hibiscus</taxon>
    </lineage>
</organism>